<evidence type="ECO:0008006" key="4">
    <source>
        <dbReference type="Google" id="ProtNLM"/>
    </source>
</evidence>
<dbReference type="GO" id="GO:0004190">
    <property type="term" value="F:aspartic-type endopeptidase activity"/>
    <property type="evidence" value="ECO:0007669"/>
    <property type="project" value="InterPro"/>
</dbReference>
<dbReference type="PROSITE" id="PS00141">
    <property type="entry name" value="ASP_PROTEASE"/>
    <property type="match status" value="1"/>
</dbReference>
<dbReference type="VEuPathDB" id="FungiDB:PC110_g21220"/>
<dbReference type="AlphaFoldDB" id="A0A8T1BD64"/>
<gene>
    <name evidence="2" type="ORF">PC115_g17035</name>
</gene>
<dbReference type="VEuPathDB" id="FungiDB:PC110_g22841"/>
<organism evidence="2 3">
    <name type="scientific">Phytophthora cactorum</name>
    <dbReference type="NCBI Taxonomy" id="29920"/>
    <lineage>
        <taxon>Eukaryota</taxon>
        <taxon>Sar</taxon>
        <taxon>Stramenopiles</taxon>
        <taxon>Oomycota</taxon>
        <taxon>Peronosporomycetes</taxon>
        <taxon>Peronosporales</taxon>
        <taxon>Peronosporaceae</taxon>
        <taxon>Phytophthora</taxon>
    </lineage>
</organism>
<proteinExistence type="predicted"/>
<dbReference type="InterPro" id="IPR032567">
    <property type="entry name" value="RTL1-rel"/>
</dbReference>
<dbReference type="Gene3D" id="2.40.70.10">
    <property type="entry name" value="Acid Proteases"/>
    <property type="match status" value="1"/>
</dbReference>
<accession>A0A8T1BD64</accession>
<dbReference type="GO" id="GO:0006508">
    <property type="term" value="P:proteolysis"/>
    <property type="evidence" value="ECO:0007669"/>
    <property type="project" value="InterPro"/>
</dbReference>
<feature type="compositionally biased region" description="Basic residues" evidence="1">
    <location>
        <begin position="470"/>
        <end position="483"/>
    </location>
</feature>
<feature type="region of interest" description="Disordered" evidence="1">
    <location>
        <begin position="435"/>
        <end position="483"/>
    </location>
</feature>
<dbReference type="InterPro" id="IPR021109">
    <property type="entry name" value="Peptidase_aspartic_dom_sf"/>
</dbReference>
<dbReference type="PANTHER" id="PTHR15503:SF22">
    <property type="entry name" value="TRANSPOSON TY3-I GAG POLYPROTEIN"/>
    <property type="match status" value="1"/>
</dbReference>
<dbReference type="VEuPathDB" id="FungiDB:PC110_g5566"/>
<dbReference type="InterPro" id="IPR001969">
    <property type="entry name" value="Aspartic_peptidase_AS"/>
</dbReference>
<dbReference type="Proteomes" id="UP000774804">
    <property type="component" value="Unassembled WGS sequence"/>
</dbReference>
<evidence type="ECO:0000313" key="2">
    <source>
        <dbReference type="EMBL" id="KAG2897821.1"/>
    </source>
</evidence>
<protein>
    <recommendedName>
        <fullName evidence="4">CCHC-type domain-containing protein</fullName>
    </recommendedName>
</protein>
<dbReference type="CDD" id="cd00303">
    <property type="entry name" value="retropepsin_like"/>
    <property type="match status" value="1"/>
</dbReference>
<dbReference type="EMBL" id="RCMI01000783">
    <property type="protein sequence ID" value="KAG2897821.1"/>
    <property type="molecule type" value="Genomic_DNA"/>
</dbReference>
<evidence type="ECO:0000256" key="1">
    <source>
        <dbReference type="SAM" id="MobiDB-lite"/>
    </source>
</evidence>
<name>A0A8T1BD64_9STRA</name>
<evidence type="ECO:0000313" key="3">
    <source>
        <dbReference type="Proteomes" id="UP000774804"/>
    </source>
</evidence>
<reference evidence="2" key="1">
    <citation type="submission" date="2018-10" db="EMBL/GenBank/DDBJ databases">
        <title>Effector identification in a new, highly contiguous assembly of the strawberry crown rot pathogen Phytophthora cactorum.</title>
        <authorList>
            <person name="Armitage A.D."/>
            <person name="Nellist C.F."/>
            <person name="Bates H."/>
            <person name="Vickerstaff R.J."/>
            <person name="Harrison R.J."/>
        </authorList>
    </citation>
    <scope>NUCLEOTIDE SEQUENCE</scope>
    <source>
        <strain evidence="2">4032</strain>
    </source>
</reference>
<dbReference type="PANTHER" id="PTHR15503">
    <property type="entry name" value="LDOC1 RELATED"/>
    <property type="match status" value="1"/>
</dbReference>
<feature type="compositionally biased region" description="Basic and acidic residues" evidence="1">
    <location>
        <begin position="440"/>
        <end position="456"/>
    </location>
</feature>
<sequence>MSMLEYIQRAQHLISCITTHPVDMATQVHVFTSGMNAGYQRFYLTRKTPSTLEEAFAVALREDYSVTASQAFDVSRVRAPEPEPEPIEIDAIQQFDGRRGATPSTPRPRGLRPIKCFRCKKPGYRAAVCRAPAPVVANITIENDVAVTGQAKNGDNHPPVLRAHLFATTSGSDSRLIVLSLHVNGATRPVRALLDSGATNNFVRAESLSVLPADMRVFFFSYEFDGFQGSEDFLVIELSGSFDCVFGIPWLARHQPHIDWLTRTVRPRDIDVNAVLAFLSGTPDHWPHVAVMDPDSMTTAVSEESDGPSCTACERATCAGPDPDPQDILDVVEHGFPRTDEQWLSRDDVIERGLPHAVGHEFPHVVERELPANEDETVVERGLPQAVETELPRVVERELPGTTAVVEHGLPQAVERGLPHVVERELPEVVDAVESSIPHPDPDPVGRCHESADISERGFSSSAAESAPRPVRRRGRHTPRRPRILSACSASTELEVISALVGDGDDSVAHVREVEVARPPCDAASITQLPGLSCMIVPVADGTVAAVEVDAGALASDSRTRPKHAEPKTGREARYAAQSLPALEASGTPVAPLVREFIEIFPEKVPAVLPPDRGVRHEIDLTPGAKYCVTRQ</sequence>
<comment type="caution">
    <text evidence="2">The sequence shown here is derived from an EMBL/GenBank/DDBJ whole genome shotgun (WGS) entry which is preliminary data.</text>
</comment>